<name>A0A162PM32_PHYB8</name>
<dbReference type="GO" id="GO:0030001">
    <property type="term" value="P:metal ion transport"/>
    <property type="evidence" value="ECO:0007669"/>
    <property type="project" value="InterPro"/>
</dbReference>
<dbReference type="PANTHER" id="PTHR13396:SF5">
    <property type="entry name" value="NEDD4 FAMILY INTERACTING PROTEIN"/>
    <property type="match status" value="1"/>
</dbReference>
<dbReference type="Pfam" id="PF10176">
    <property type="entry name" value="NEDD4_Bsd2"/>
    <property type="match status" value="1"/>
</dbReference>
<evidence type="ECO:0000313" key="8">
    <source>
        <dbReference type="Proteomes" id="UP000077315"/>
    </source>
</evidence>
<evidence type="ECO:0000313" key="7">
    <source>
        <dbReference type="EMBL" id="OAD74157.1"/>
    </source>
</evidence>
<dbReference type="GeneID" id="28992158"/>
<evidence type="ECO:0000256" key="6">
    <source>
        <dbReference type="SAM" id="Phobius"/>
    </source>
</evidence>
<sequence length="281" mass="31030">MTTYNKIPTSDLTNLTSTTKSDQPWDVQASSSSDVSAVDSTLKIQVSCDDDNDEEQEDQEDQERRQLLQQQQVDLDASFEDSVSIDMSSETQSLNTAMPSTARQMTTTDGVFCNLSAKPESEANSVEEAPPTYDVATADRVPPYRYTTIVPIPIGDMILVEGIPVGDFFHFFLNFAISYAFQIFGFLLTYMVHTSHATKQGSLAGLGLTMVTYSSYLNNMTTGDGDVPDDSAQNAQDSSIESSILLILGWFLIMRSVLEYTRARKLERAIAMEQAVEDSIV</sequence>
<dbReference type="VEuPathDB" id="FungiDB:PHYBLDRAFT_144611"/>
<proteinExistence type="predicted"/>
<dbReference type="PANTHER" id="PTHR13396">
    <property type="entry name" value="NEDD4 FAMILY INTERACTING PROTEIN 1/2"/>
    <property type="match status" value="1"/>
</dbReference>
<dbReference type="GO" id="GO:0016020">
    <property type="term" value="C:membrane"/>
    <property type="evidence" value="ECO:0007669"/>
    <property type="project" value="UniProtKB-SubCell"/>
</dbReference>
<dbReference type="FunCoup" id="A0A162PM32">
    <property type="interactions" value="154"/>
</dbReference>
<feature type="compositionally biased region" description="Low complexity" evidence="5">
    <location>
        <begin position="29"/>
        <end position="39"/>
    </location>
</feature>
<dbReference type="InParanoid" id="A0A162PM32"/>
<dbReference type="GO" id="GO:0006511">
    <property type="term" value="P:ubiquitin-dependent protein catabolic process"/>
    <property type="evidence" value="ECO:0007669"/>
    <property type="project" value="TreeGrafter"/>
</dbReference>
<dbReference type="STRING" id="763407.A0A162PM32"/>
<dbReference type="GO" id="GO:0031398">
    <property type="term" value="P:positive regulation of protein ubiquitination"/>
    <property type="evidence" value="ECO:0007669"/>
    <property type="project" value="TreeGrafter"/>
</dbReference>
<dbReference type="RefSeq" id="XP_018292197.1">
    <property type="nucleotide sequence ID" value="XM_018431252.1"/>
</dbReference>
<accession>A0A162PM32</accession>
<protein>
    <submittedName>
        <fullName evidence="7">Uncharacterized protein</fullName>
    </submittedName>
</protein>
<dbReference type="InterPro" id="IPR019325">
    <property type="entry name" value="NEDD4/Bsd2"/>
</dbReference>
<feature type="transmembrane region" description="Helical" evidence="6">
    <location>
        <begin position="239"/>
        <end position="258"/>
    </location>
</feature>
<keyword evidence="8" id="KW-1185">Reference proteome</keyword>
<dbReference type="GO" id="GO:0048471">
    <property type="term" value="C:perinuclear region of cytoplasm"/>
    <property type="evidence" value="ECO:0007669"/>
    <property type="project" value="TreeGrafter"/>
</dbReference>
<evidence type="ECO:0000256" key="5">
    <source>
        <dbReference type="SAM" id="MobiDB-lite"/>
    </source>
</evidence>
<dbReference type="CDD" id="cd22212">
    <property type="entry name" value="NDFIP-like"/>
    <property type="match status" value="1"/>
</dbReference>
<evidence type="ECO:0000256" key="3">
    <source>
        <dbReference type="ARBA" id="ARBA00022989"/>
    </source>
</evidence>
<dbReference type="OrthoDB" id="10003116at2759"/>
<keyword evidence="3 6" id="KW-1133">Transmembrane helix</keyword>
<dbReference type="EMBL" id="KV440979">
    <property type="protein sequence ID" value="OAD74157.1"/>
    <property type="molecule type" value="Genomic_DNA"/>
</dbReference>
<keyword evidence="2 6" id="KW-0812">Transmembrane</keyword>
<dbReference type="GO" id="GO:0005783">
    <property type="term" value="C:endoplasmic reticulum"/>
    <property type="evidence" value="ECO:0007669"/>
    <property type="project" value="TreeGrafter"/>
</dbReference>
<feature type="transmembrane region" description="Helical" evidence="6">
    <location>
        <begin position="168"/>
        <end position="190"/>
    </location>
</feature>
<dbReference type="AlphaFoldDB" id="A0A162PM32"/>
<evidence type="ECO:0000256" key="1">
    <source>
        <dbReference type="ARBA" id="ARBA00004141"/>
    </source>
</evidence>
<dbReference type="GO" id="GO:0005794">
    <property type="term" value="C:Golgi apparatus"/>
    <property type="evidence" value="ECO:0007669"/>
    <property type="project" value="TreeGrafter"/>
</dbReference>
<dbReference type="Proteomes" id="UP000077315">
    <property type="component" value="Unassembled WGS sequence"/>
</dbReference>
<keyword evidence="4 6" id="KW-0472">Membrane</keyword>
<dbReference type="GO" id="GO:0007034">
    <property type="term" value="P:vacuolar transport"/>
    <property type="evidence" value="ECO:0007669"/>
    <property type="project" value="InterPro"/>
</dbReference>
<feature type="compositionally biased region" description="Polar residues" evidence="5">
    <location>
        <begin position="1"/>
        <end position="22"/>
    </location>
</feature>
<reference evidence="8" key="1">
    <citation type="submission" date="2015-06" db="EMBL/GenBank/DDBJ databases">
        <title>Expansion of signal transduction pathways in fungi by whole-genome duplication.</title>
        <authorList>
            <consortium name="DOE Joint Genome Institute"/>
            <person name="Corrochano L.M."/>
            <person name="Kuo A."/>
            <person name="Marcet-Houben M."/>
            <person name="Polaino S."/>
            <person name="Salamov A."/>
            <person name="Villalobos J.M."/>
            <person name="Alvarez M.I."/>
            <person name="Avalos J."/>
            <person name="Benito E.P."/>
            <person name="Benoit I."/>
            <person name="Burger G."/>
            <person name="Camino L.P."/>
            <person name="Canovas D."/>
            <person name="Cerda-Olmedo E."/>
            <person name="Cheng J.-F."/>
            <person name="Dominguez A."/>
            <person name="Elias M."/>
            <person name="Eslava A.P."/>
            <person name="Glaser F."/>
            <person name="Grimwood J."/>
            <person name="Gutierrez G."/>
            <person name="Heitman J."/>
            <person name="Henrissat B."/>
            <person name="Iturriaga E.A."/>
            <person name="Lang B.F."/>
            <person name="Lavin J.L."/>
            <person name="Lee S."/>
            <person name="Li W."/>
            <person name="Lindquist E."/>
            <person name="Lopez-Garcia S."/>
            <person name="Luque E.M."/>
            <person name="Marcos A.T."/>
            <person name="Martin J."/>
            <person name="McCluskey K."/>
            <person name="Medina H.R."/>
            <person name="Miralles-Duran A."/>
            <person name="Miyazaki A."/>
            <person name="Munoz-Torres E."/>
            <person name="Oguiza J.A."/>
            <person name="Ohm R."/>
            <person name="Olmedo M."/>
            <person name="Orejas M."/>
            <person name="Ortiz-Castellanos L."/>
            <person name="Pisabarro A.G."/>
            <person name="Rodriguez-Romero J."/>
            <person name="Ruiz-Herrera J."/>
            <person name="Ruiz-Vazquez R."/>
            <person name="Sanz C."/>
            <person name="Schackwitz W."/>
            <person name="Schmutz J."/>
            <person name="Shahriari M."/>
            <person name="Shelest E."/>
            <person name="Silva-Franco F."/>
            <person name="Soanes D."/>
            <person name="Syed K."/>
            <person name="Tagua V.G."/>
            <person name="Talbot N.J."/>
            <person name="Thon M."/>
            <person name="De vries R.P."/>
            <person name="Wiebenga A."/>
            <person name="Yadav J.S."/>
            <person name="Braun E.L."/>
            <person name="Baker S."/>
            <person name="Garre V."/>
            <person name="Horwitz B."/>
            <person name="Torres-Martinez S."/>
            <person name="Idnurm A."/>
            <person name="Herrera-Estrella A."/>
            <person name="Gabaldon T."/>
            <person name="Grigoriev I.V."/>
        </authorList>
    </citation>
    <scope>NUCLEOTIDE SEQUENCE [LARGE SCALE GENOMIC DNA]</scope>
    <source>
        <strain evidence="8">NRRL 1555(-)</strain>
    </source>
</reference>
<evidence type="ECO:0000256" key="2">
    <source>
        <dbReference type="ARBA" id="ARBA00022692"/>
    </source>
</evidence>
<evidence type="ECO:0000256" key="4">
    <source>
        <dbReference type="ARBA" id="ARBA00023136"/>
    </source>
</evidence>
<organism evidence="7 8">
    <name type="scientific">Phycomyces blakesleeanus (strain ATCC 8743b / DSM 1359 / FGSC 10004 / NBRC 33097 / NRRL 1555)</name>
    <dbReference type="NCBI Taxonomy" id="763407"/>
    <lineage>
        <taxon>Eukaryota</taxon>
        <taxon>Fungi</taxon>
        <taxon>Fungi incertae sedis</taxon>
        <taxon>Mucoromycota</taxon>
        <taxon>Mucoromycotina</taxon>
        <taxon>Mucoromycetes</taxon>
        <taxon>Mucorales</taxon>
        <taxon>Phycomycetaceae</taxon>
        <taxon>Phycomyces</taxon>
    </lineage>
</organism>
<feature type="region of interest" description="Disordered" evidence="5">
    <location>
        <begin position="1"/>
        <end position="39"/>
    </location>
</feature>
<comment type="subcellular location">
    <subcellularLocation>
        <location evidence="1">Membrane</location>
        <topology evidence="1">Multi-pass membrane protein</topology>
    </subcellularLocation>
</comment>
<gene>
    <name evidence="7" type="ORF">PHYBLDRAFT_144611</name>
</gene>